<gene>
    <name evidence="2" type="ORF">OLUC0939_LOCUS4876</name>
</gene>
<protein>
    <submittedName>
        <fullName evidence="2">Uncharacterized protein</fullName>
    </submittedName>
</protein>
<dbReference type="EMBL" id="HBDX01005672">
    <property type="protein sequence ID" value="CAD8224150.1"/>
    <property type="molecule type" value="Transcribed_RNA"/>
</dbReference>
<proteinExistence type="predicted"/>
<name>A0A7R9XSE3_9CHLO</name>
<reference evidence="2" key="1">
    <citation type="submission" date="2021-01" db="EMBL/GenBank/DDBJ databases">
        <authorList>
            <person name="Corre E."/>
            <person name="Pelletier E."/>
            <person name="Niang G."/>
            <person name="Scheremetjew M."/>
            <person name="Finn R."/>
            <person name="Kale V."/>
            <person name="Holt S."/>
            <person name="Cochrane G."/>
            <person name="Meng A."/>
            <person name="Brown T."/>
            <person name="Cohen L."/>
        </authorList>
    </citation>
    <scope>NUCLEOTIDE SEQUENCE</scope>
    <source>
        <strain evidence="2">Clade-A-BCC118000</strain>
    </source>
</reference>
<sequence length="243" mass="24946">MTTPAIDELDAALALADDARAAVGDVQRALRANGRDARDGDAVANAIRRLARTAEKIDVTWRAVVASDGYRSMAREDALEDGEAREARAGARAREGGDGDGKGASGLAASAREANARGGVRAETSADDDGTLVRVIAPGAFDARWRANDPANAATTTARAVDGGVTAAHAALSDRLLEFAADALARAGDADAASIEILAWLEDLRDVFVVPDFASGGRVLAPDPSRGGVLVPGRLLPGRVARA</sequence>
<feature type="compositionally biased region" description="Basic and acidic residues" evidence="1">
    <location>
        <begin position="76"/>
        <end position="101"/>
    </location>
</feature>
<dbReference type="AlphaFoldDB" id="A0A7R9XSE3"/>
<organism evidence="2">
    <name type="scientific">Ostreococcus sp. 'lucimarinus'</name>
    <dbReference type="NCBI Taxonomy" id="242159"/>
    <lineage>
        <taxon>Eukaryota</taxon>
        <taxon>Viridiplantae</taxon>
        <taxon>Chlorophyta</taxon>
        <taxon>Mamiellophyceae</taxon>
        <taxon>Mamiellales</taxon>
        <taxon>Bathycoccaceae</taxon>
        <taxon>Ostreococcus</taxon>
    </lineage>
</organism>
<feature type="region of interest" description="Disordered" evidence="1">
    <location>
        <begin position="76"/>
        <end position="124"/>
    </location>
</feature>
<evidence type="ECO:0000256" key="1">
    <source>
        <dbReference type="SAM" id="MobiDB-lite"/>
    </source>
</evidence>
<accession>A0A7R9XSE3</accession>
<evidence type="ECO:0000313" key="2">
    <source>
        <dbReference type="EMBL" id="CAD8224150.1"/>
    </source>
</evidence>